<comment type="subcellular location">
    <subcellularLocation>
        <location evidence="1">Cell outer membrane</location>
        <topology evidence="1">Multi-pass membrane protein</topology>
    </subcellularLocation>
</comment>
<dbReference type="PANTHER" id="PTHR34501">
    <property type="entry name" value="PROTEIN YDDL-RELATED"/>
    <property type="match status" value="1"/>
</dbReference>
<protein>
    <submittedName>
        <fullName evidence="7">Putative outer membrane protein</fullName>
    </submittedName>
</protein>
<accession>A0A090RS38</accession>
<evidence type="ECO:0000256" key="2">
    <source>
        <dbReference type="ARBA" id="ARBA00007539"/>
    </source>
</evidence>
<name>A0A090RS38_9VIBR</name>
<organism evidence="7 8">
    <name type="scientific">Vibrio maritimus</name>
    <dbReference type="NCBI Taxonomy" id="990268"/>
    <lineage>
        <taxon>Bacteria</taxon>
        <taxon>Pseudomonadati</taxon>
        <taxon>Pseudomonadota</taxon>
        <taxon>Gammaproteobacteria</taxon>
        <taxon>Vibrionales</taxon>
        <taxon>Vibrionaceae</taxon>
        <taxon>Vibrio</taxon>
    </lineage>
</organism>
<keyword evidence="4" id="KW-0472">Membrane</keyword>
<evidence type="ECO:0000256" key="1">
    <source>
        <dbReference type="ARBA" id="ARBA00004571"/>
    </source>
</evidence>
<comment type="similarity">
    <text evidence="2">Belongs to the Gram-negative porin family.</text>
</comment>
<evidence type="ECO:0000313" key="7">
    <source>
        <dbReference type="EMBL" id="GAL16989.1"/>
    </source>
</evidence>
<gene>
    <name evidence="7" type="ORF">JCM19235_5538</name>
</gene>
<dbReference type="GO" id="GO:0009279">
    <property type="term" value="C:cell outer membrane"/>
    <property type="evidence" value="ECO:0007669"/>
    <property type="project" value="UniProtKB-SubCell"/>
</dbReference>
<dbReference type="OrthoDB" id="6212428at2"/>
<sequence>MKKAVLASAVVSALMSGIVGAAEVYSNDGTSLDVGGRMEFRGDFGGADDGTKIDGTMKNKSRARLSIQGKTQISDNLTGFGKYEAEHGVPDSVGKDNKSDFKQRYMFAGLGTQYGAVSFGKQDTAGVIISQMSDNGQIYTGIQKEFINAGNEQVNNTVKYSAEFMDALTIEASAILASGKNEDGAGIAAKYQMPFGLSVGLGYAQNGNGQTNGIDEGNAKQTIAGLGYSIGGLELGATYTQGKLDDKKGTDFKGTELSAAYKITAGFSVLAAYQNTEKDLVDANIGKEKTNFYELTGQYKFNSNLRTYLAFKLNNLKKGESSKLTAVDAEDSMRLGVRYDF</sequence>
<dbReference type="InterPro" id="IPR001897">
    <property type="entry name" value="Porin_gammaproteobac"/>
</dbReference>
<evidence type="ECO:0000256" key="3">
    <source>
        <dbReference type="ARBA" id="ARBA00022729"/>
    </source>
</evidence>
<keyword evidence="8" id="KW-1185">Reference proteome</keyword>
<evidence type="ECO:0000259" key="6">
    <source>
        <dbReference type="Pfam" id="PF13609"/>
    </source>
</evidence>
<dbReference type="Gene3D" id="2.40.160.10">
    <property type="entry name" value="Porin"/>
    <property type="match status" value="1"/>
</dbReference>
<evidence type="ECO:0000313" key="8">
    <source>
        <dbReference type="Proteomes" id="UP000029228"/>
    </source>
</evidence>
<dbReference type="PRINTS" id="PR00183">
    <property type="entry name" value="ECOLIPORIN"/>
</dbReference>
<dbReference type="GO" id="GO:0034220">
    <property type="term" value="P:monoatomic ion transmembrane transport"/>
    <property type="evidence" value="ECO:0007669"/>
    <property type="project" value="InterPro"/>
</dbReference>
<dbReference type="PANTHER" id="PTHR34501:SF2">
    <property type="entry name" value="OUTER MEMBRANE PORIN F-RELATED"/>
    <property type="match status" value="1"/>
</dbReference>
<dbReference type="Pfam" id="PF13609">
    <property type="entry name" value="Porin_4"/>
    <property type="match status" value="1"/>
</dbReference>
<evidence type="ECO:0000256" key="5">
    <source>
        <dbReference type="SAM" id="SignalP"/>
    </source>
</evidence>
<dbReference type="InterPro" id="IPR023614">
    <property type="entry name" value="Porin_dom_sf"/>
</dbReference>
<dbReference type="EMBL" id="BBMR01000001">
    <property type="protein sequence ID" value="GAL16989.1"/>
    <property type="molecule type" value="Genomic_DNA"/>
</dbReference>
<dbReference type="InterPro" id="IPR050298">
    <property type="entry name" value="Gram-neg_bact_OMP"/>
</dbReference>
<proteinExistence type="inferred from homology"/>
<feature type="chain" id="PRO_5001862662" evidence="5">
    <location>
        <begin position="22"/>
        <end position="341"/>
    </location>
</feature>
<dbReference type="InterPro" id="IPR033900">
    <property type="entry name" value="Gram_neg_porin_domain"/>
</dbReference>
<keyword evidence="3 5" id="KW-0732">Signal</keyword>
<feature type="domain" description="Porin" evidence="6">
    <location>
        <begin position="8"/>
        <end position="315"/>
    </location>
</feature>
<feature type="signal peptide" evidence="5">
    <location>
        <begin position="1"/>
        <end position="21"/>
    </location>
</feature>
<reference evidence="7 8" key="1">
    <citation type="submission" date="2014-09" db="EMBL/GenBank/DDBJ databases">
        <title>Vibrio maritimus JCM 19235. (C45) whole genome shotgun sequence.</title>
        <authorList>
            <person name="Sawabe T."/>
            <person name="Meirelles P."/>
            <person name="Nakanishi M."/>
            <person name="Sayaka M."/>
            <person name="Hattori M."/>
            <person name="Ohkuma M."/>
        </authorList>
    </citation>
    <scope>NUCLEOTIDE SEQUENCE [LARGE SCALE GENOMIC DNA]</scope>
    <source>
        <strain evidence="8">JCM19235</strain>
    </source>
</reference>
<dbReference type="CDD" id="cd00342">
    <property type="entry name" value="gram_neg_porins"/>
    <property type="match status" value="1"/>
</dbReference>
<dbReference type="SUPFAM" id="SSF56935">
    <property type="entry name" value="Porins"/>
    <property type="match status" value="1"/>
</dbReference>
<dbReference type="Proteomes" id="UP000029228">
    <property type="component" value="Unassembled WGS sequence"/>
</dbReference>
<dbReference type="GO" id="GO:0015288">
    <property type="term" value="F:porin activity"/>
    <property type="evidence" value="ECO:0007669"/>
    <property type="project" value="InterPro"/>
</dbReference>
<evidence type="ECO:0000256" key="4">
    <source>
        <dbReference type="ARBA" id="ARBA00023136"/>
    </source>
</evidence>
<dbReference type="STRING" id="990268.JCM19235_5538"/>
<reference evidence="7 8" key="2">
    <citation type="submission" date="2014-09" db="EMBL/GenBank/DDBJ databases">
        <authorList>
            <consortium name="NBRP consortium"/>
            <person name="Sawabe T."/>
            <person name="Meirelles P."/>
            <person name="Nakanishi M."/>
            <person name="Sayaka M."/>
            <person name="Hattori M."/>
            <person name="Ohkuma M."/>
        </authorList>
    </citation>
    <scope>NUCLEOTIDE SEQUENCE [LARGE SCALE GENOMIC DNA]</scope>
    <source>
        <strain evidence="8">JCM19235</strain>
    </source>
</reference>
<comment type="caution">
    <text evidence="7">The sequence shown here is derived from an EMBL/GenBank/DDBJ whole genome shotgun (WGS) entry which is preliminary data.</text>
</comment>
<dbReference type="AlphaFoldDB" id="A0A090RS38"/>